<dbReference type="Proteomes" id="UP000297229">
    <property type="component" value="Unassembled WGS sequence"/>
</dbReference>
<keyword evidence="4" id="KW-1185">Reference proteome</keyword>
<protein>
    <submittedName>
        <fullName evidence="3">Uncharacterized protein</fullName>
    </submittedName>
</protein>
<reference evidence="3 4" key="1">
    <citation type="submission" date="2017-12" db="EMBL/GenBank/DDBJ databases">
        <title>Comparative genomics of Botrytis spp.</title>
        <authorList>
            <person name="Valero-Jimenez C.A."/>
            <person name="Tapia P."/>
            <person name="Veloso J."/>
            <person name="Silva-Moreno E."/>
            <person name="Staats M."/>
            <person name="Valdes J.H."/>
            <person name="Van Kan J.A.L."/>
        </authorList>
    </citation>
    <scope>NUCLEOTIDE SEQUENCE [LARGE SCALE GENOMIC DNA]</scope>
    <source>
        <strain evidence="3 4">Be9601</strain>
    </source>
</reference>
<evidence type="ECO:0000313" key="3">
    <source>
        <dbReference type="EMBL" id="TGO54807.1"/>
    </source>
</evidence>
<sequence>MANPNDERMFPAFEEMIRPGARVQEKIQRMDEYVKKLELFLTQCKKELGKRNLSKQKWDSYQATLSKYENTLIQMSHAEESMEAALNELEARQNNDRQAANQDEASAARIESILARERKDAAAMVGEAYALILLNDKSLDHIKSLSPSTMRLLHNAELLPLREQVRDLTEQLKNSVQVPATLPDVAEKHALQDKLTKEQARSKALNDKIHQLYGEKKNLVCDVAALKADAQEKLNSWNKSNAEVSKLRNDLKEANRLLKRSEERNETLRKTHKKSSRDYENSIQSLKDDRDHVHGVHKFREKFFCSCIGLTLEIPNEIKNTWHDIFCSLPQDFTSDLTLEPKNLSHHQLWIVKTPVASRNVGEIFKSPKDDMASPMRLALELYHQLHSRPSKIEEPRTLELMSLVITTISSIEEFSLGQVIIACCRAFYTYGWVPNEEDNRPSFLHGLTSLSMMIMTHQMVMRYPKIEGRYLIEDYVQDGVSAIDPSHRILCKLCTVIPGVTTASIDEIVDSLKVHFNQKVVHYPLGSTYIRCDNFGIDVIGLSLITEPNFDWVIVIEHKSLESPNVINTISKSLFKLSDRNNDLIHTSFDIKDCSKFSNFVFNHDITDKEYLWWMNVTTNNGKAWSSDEEMELQAILSSEDIDMEL</sequence>
<feature type="coiled-coil region" evidence="1">
    <location>
        <begin position="68"/>
        <end position="99"/>
    </location>
</feature>
<accession>A0A4Z1IDW1</accession>
<dbReference type="AlphaFoldDB" id="A0A4Z1IDW1"/>
<evidence type="ECO:0000256" key="2">
    <source>
        <dbReference type="SAM" id="MobiDB-lite"/>
    </source>
</evidence>
<organism evidence="3 4">
    <name type="scientific">Botrytis elliptica</name>
    <dbReference type="NCBI Taxonomy" id="278938"/>
    <lineage>
        <taxon>Eukaryota</taxon>
        <taxon>Fungi</taxon>
        <taxon>Dikarya</taxon>
        <taxon>Ascomycota</taxon>
        <taxon>Pezizomycotina</taxon>
        <taxon>Leotiomycetes</taxon>
        <taxon>Helotiales</taxon>
        <taxon>Sclerotiniaceae</taxon>
        <taxon>Botrytis</taxon>
    </lineage>
</organism>
<comment type="caution">
    <text evidence="3">The sequence shown here is derived from an EMBL/GenBank/DDBJ whole genome shotgun (WGS) entry which is preliminary data.</text>
</comment>
<dbReference type="EMBL" id="PQXM01001489">
    <property type="protein sequence ID" value="TGO54807.1"/>
    <property type="molecule type" value="Genomic_DNA"/>
</dbReference>
<proteinExistence type="predicted"/>
<keyword evidence="1" id="KW-0175">Coiled coil</keyword>
<name>A0A4Z1IDW1_9HELO</name>
<evidence type="ECO:0000256" key="1">
    <source>
        <dbReference type="SAM" id="Coils"/>
    </source>
</evidence>
<gene>
    <name evidence="3" type="ORF">BELL_1491g00010</name>
</gene>
<evidence type="ECO:0000313" key="4">
    <source>
        <dbReference type="Proteomes" id="UP000297229"/>
    </source>
</evidence>
<dbReference type="Gene3D" id="1.20.5.340">
    <property type="match status" value="1"/>
</dbReference>
<feature type="region of interest" description="Disordered" evidence="2">
    <location>
        <begin position="261"/>
        <end position="282"/>
    </location>
</feature>